<proteinExistence type="predicted"/>
<evidence type="ECO:0000313" key="2">
    <source>
        <dbReference type="Proteomes" id="UP001303695"/>
    </source>
</evidence>
<gene>
    <name evidence="1" type="ORF">vir249_00003</name>
</gene>
<dbReference type="GeneID" id="300198894"/>
<sequence length="105" mass="12871">MLGVYSDYDELGTIDYILKCILILNDEDNYEPNYNLLYDHEFKLFLEFYRDMYNSSYDEKIDILIEYFYKTDLRDSFIQAYAIRLAEKMHKDYNYFIKKTIISNT</sequence>
<reference evidence="1 2" key="1">
    <citation type="journal article" date="2023" name="Nat. Microbiol.">
        <title>A compendium of viruses from methanogenic archaea reveals their diversity and adaptations to the gut environment.</title>
        <authorList>
            <person name="Medvedeva S."/>
            <person name="Borrel G."/>
            <person name="Krupovic M."/>
            <person name="Gribaldo S."/>
        </authorList>
    </citation>
    <scope>NUCLEOTIDE SEQUENCE [LARGE SCALE GENOMIC DNA]</scope>
</reference>
<evidence type="ECO:0000313" key="1">
    <source>
        <dbReference type="EMBL" id="DBA35448.1"/>
    </source>
</evidence>
<accession>A0AA86Y5D9</accession>
<protein>
    <submittedName>
        <fullName evidence="1">Uncharacterized protein</fullName>
    </submittedName>
</protein>
<name>A0AA86Y5D9_9CAUD</name>
<organism evidence="1 2">
    <name type="scientific">Caudoviricetes sp. vir249</name>
    <dbReference type="NCBI Taxonomy" id="3068355"/>
    <lineage>
        <taxon>Viruses</taxon>
        <taxon>Duplodnaviria</taxon>
        <taxon>Heunggongvirae</taxon>
        <taxon>Uroviricota</taxon>
        <taxon>Caudoviricetes</taxon>
    </lineage>
</organism>
<keyword evidence="2" id="KW-1185">Reference proteome</keyword>
<dbReference type="EMBL" id="BK063678">
    <property type="protein sequence ID" value="DBA35448.1"/>
    <property type="molecule type" value="Genomic_DNA"/>
</dbReference>
<dbReference type="Proteomes" id="UP001303695">
    <property type="component" value="Segment"/>
</dbReference>
<dbReference type="RefSeq" id="YP_013605228.1">
    <property type="nucleotide sequence ID" value="NC_133254.1"/>
</dbReference>